<dbReference type="GO" id="GO:0005634">
    <property type="term" value="C:nucleus"/>
    <property type="evidence" value="ECO:0007669"/>
    <property type="project" value="UniProtKB-SubCell"/>
</dbReference>
<evidence type="ECO:0000259" key="3">
    <source>
        <dbReference type="PROSITE" id="PS51029"/>
    </source>
</evidence>
<feature type="region of interest" description="Disordered" evidence="2">
    <location>
        <begin position="249"/>
        <end position="279"/>
    </location>
</feature>
<dbReference type="GO" id="GO:0005667">
    <property type="term" value="C:transcription regulator complex"/>
    <property type="evidence" value="ECO:0007669"/>
    <property type="project" value="TreeGrafter"/>
</dbReference>
<dbReference type="PANTHER" id="PTHR12243:SF67">
    <property type="entry name" value="COREPRESSOR OF PANGOLIN, ISOFORM A-RELATED"/>
    <property type="match status" value="1"/>
</dbReference>
<proteinExistence type="predicted"/>
<feature type="compositionally biased region" description="Polar residues" evidence="2">
    <location>
        <begin position="256"/>
        <end position="279"/>
    </location>
</feature>
<dbReference type="Pfam" id="PF10545">
    <property type="entry name" value="MADF_DNA_bdg"/>
    <property type="match status" value="1"/>
</dbReference>
<sequence length="295" mass="33826">MEHLDVELFIDAIEKRPSLWDSSSGDYKNRQLKRDDWKEVCEIVIQKFGEKDEKERQEIGREVQLKWKSLRDAYVRTIRQSKGKKSGASAKASSKDINDMQSTSSDVQHTQFDSQMETGRTPSRSTLYRRKKSDLESKLASYIDSHNRQPALAIQSQPQETDDMAFFRSLQASLDTLTPNEKLNFRIEVMQLLSRYTNKQPNQYIHNFPNHIPHYQPQQYPVMTNISNIRFNTPAPPFASYSTVSSEITPHLPHPNTDTTESLAVTSPQTPFSPTESENSIISQAESLISLLSNQ</sequence>
<dbReference type="AlphaFoldDB" id="A0A9P0JRQ2"/>
<comment type="subcellular location">
    <subcellularLocation>
        <location evidence="1">Nucleus</location>
    </subcellularLocation>
</comment>
<dbReference type="EMBL" id="CAKOFQ010006672">
    <property type="protein sequence ID" value="CAH1957691.1"/>
    <property type="molecule type" value="Genomic_DNA"/>
</dbReference>
<keyword evidence="1" id="KW-0539">Nucleus</keyword>
<feature type="domain" description="BESS" evidence="4">
    <location>
        <begin position="160"/>
        <end position="199"/>
    </location>
</feature>
<dbReference type="PROSITE" id="PS51031">
    <property type="entry name" value="BESS"/>
    <property type="match status" value="1"/>
</dbReference>
<organism evidence="5 6">
    <name type="scientific">Acanthoscelides obtectus</name>
    <name type="common">Bean weevil</name>
    <name type="synonym">Bruchus obtectus</name>
    <dbReference type="NCBI Taxonomy" id="200917"/>
    <lineage>
        <taxon>Eukaryota</taxon>
        <taxon>Metazoa</taxon>
        <taxon>Ecdysozoa</taxon>
        <taxon>Arthropoda</taxon>
        <taxon>Hexapoda</taxon>
        <taxon>Insecta</taxon>
        <taxon>Pterygota</taxon>
        <taxon>Neoptera</taxon>
        <taxon>Endopterygota</taxon>
        <taxon>Coleoptera</taxon>
        <taxon>Polyphaga</taxon>
        <taxon>Cucujiformia</taxon>
        <taxon>Chrysomeloidea</taxon>
        <taxon>Chrysomelidae</taxon>
        <taxon>Bruchinae</taxon>
        <taxon>Bruchini</taxon>
        <taxon>Acanthoscelides</taxon>
    </lineage>
</organism>
<dbReference type="Pfam" id="PF02944">
    <property type="entry name" value="BESS"/>
    <property type="match status" value="1"/>
</dbReference>
<dbReference type="PROSITE" id="PS51029">
    <property type="entry name" value="MADF"/>
    <property type="match status" value="1"/>
</dbReference>
<dbReference type="OrthoDB" id="6777791at2759"/>
<reference evidence="5" key="1">
    <citation type="submission" date="2022-03" db="EMBL/GenBank/DDBJ databases">
        <authorList>
            <person name="Sayadi A."/>
        </authorList>
    </citation>
    <scope>NUCLEOTIDE SEQUENCE</scope>
</reference>
<dbReference type="GO" id="GO:0003677">
    <property type="term" value="F:DNA binding"/>
    <property type="evidence" value="ECO:0007669"/>
    <property type="project" value="InterPro"/>
</dbReference>
<protein>
    <recommendedName>
        <fullName evidence="7">MADF domain-containing protein</fullName>
    </recommendedName>
</protein>
<dbReference type="GO" id="GO:0006357">
    <property type="term" value="P:regulation of transcription by RNA polymerase II"/>
    <property type="evidence" value="ECO:0007669"/>
    <property type="project" value="TreeGrafter"/>
</dbReference>
<dbReference type="InterPro" id="IPR004210">
    <property type="entry name" value="BESS_motif"/>
</dbReference>
<evidence type="ECO:0000256" key="2">
    <source>
        <dbReference type="SAM" id="MobiDB-lite"/>
    </source>
</evidence>
<name>A0A9P0JRQ2_ACAOB</name>
<evidence type="ECO:0000259" key="4">
    <source>
        <dbReference type="PROSITE" id="PS51031"/>
    </source>
</evidence>
<accession>A0A9P0JRQ2</accession>
<gene>
    <name evidence="5" type="ORF">ACAOBT_LOCUS2246</name>
</gene>
<dbReference type="PANTHER" id="PTHR12243">
    <property type="entry name" value="MADF DOMAIN TRANSCRIPTION FACTOR"/>
    <property type="match status" value="1"/>
</dbReference>
<evidence type="ECO:0000256" key="1">
    <source>
        <dbReference type="PROSITE-ProRule" id="PRU00371"/>
    </source>
</evidence>
<feature type="domain" description="MADF" evidence="3">
    <location>
        <begin position="8"/>
        <end position="108"/>
    </location>
</feature>
<keyword evidence="6" id="KW-1185">Reference proteome</keyword>
<dbReference type="InterPro" id="IPR006578">
    <property type="entry name" value="MADF-dom"/>
</dbReference>
<comment type="caution">
    <text evidence="5">The sequence shown here is derived from an EMBL/GenBank/DDBJ whole genome shotgun (WGS) entry which is preliminary data.</text>
</comment>
<feature type="compositionally biased region" description="Polar residues" evidence="2">
    <location>
        <begin position="99"/>
        <end position="126"/>
    </location>
</feature>
<evidence type="ECO:0000313" key="5">
    <source>
        <dbReference type="EMBL" id="CAH1957691.1"/>
    </source>
</evidence>
<evidence type="ECO:0000313" key="6">
    <source>
        <dbReference type="Proteomes" id="UP001152888"/>
    </source>
</evidence>
<evidence type="ECO:0008006" key="7">
    <source>
        <dbReference type="Google" id="ProtNLM"/>
    </source>
</evidence>
<dbReference type="InterPro" id="IPR039353">
    <property type="entry name" value="TF_Adf1"/>
</dbReference>
<dbReference type="Proteomes" id="UP001152888">
    <property type="component" value="Unassembled WGS sequence"/>
</dbReference>
<feature type="region of interest" description="Disordered" evidence="2">
    <location>
        <begin position="81"/>
        <end position="131"/>
    </location>
</feature>
<dbReference type="SMART" id="SM00595">
    <property type="entry name" value="MADF"/>
    <property type="match status" value="1"/>
</dbReference>